<keyword evidence="2" id="KW-1185">Reference proteome</keyword>
<dbReference type="WBParaSite" id="Hba_01683">
    <property type="protein sequence ID" value="Hba_01683"/>
    <property type="gene ID" value="Hba_01683"/>
</dbReference>
<evidence type="ECO:0000313" key="2">
    <source>
        <dbReference type="Proteomes" id="UP000095283"/>
    </source>
</evidence>
<sequence length="53" mass="6342">MEVSSKFQYRKGTDMIEPIIDPNHSYFKVMRTKNVAIFLFKMYTFPLKLLLIP</sequence>
<dbReference type="Proteomes" id="UP000095283">
    <property type="component" value="Unplaced"/>
</dbReference>
<reference evidence="3" key="1">
    <citation type="submission" date="2016-11" db="UniProtKB">
        <authorList>
            <consortium name="WormBaseParasite"/>
        </authorList>
    </citation>
    <scope>IDENTIFICATION</scope>
</reference>
<proteinExistence type="predicted"/>
<organism evidence="2 3">
    <name type="scientific">Heterorhabditis bacteriophora</name>
    <name type="common">Entomopathogenic nematode worm</name>
    <dbReference type="NCBI Taxonomy" id="37862"/>
    <lineage>
        <taxon>Eukaryota</taxon>
        <taxon>Metazoa</taxon>
        <taxon>Ecdysozoa</taxon>
        <taxon>Nematoda</taxon>
        <taxon>Chromadorea</taxon>
        <taxon>Rhabditida</taxon>
        <taxon>Rhabditina</taxon>
        <taxon>Rhabditomorpha</taxon>
        <taxon>Strongyloidea</taxon>
        <taxon>Heterorhabditidae</taxon>
        <taxon>Heterorhabditis</taxon>
    </lineage>
</organism>
<dbReference type="AlphaFoldDB" id="A0A1I7WAH7"/>
<evidence type="ECO:0000256" key="1">
    <source>
        <dbReference type="SAM" id="Phobius"/>
    </source>
</evidence>
<protein>
    <submittedName>
        <fullName evidence="3">Uncharacterized protein</fullName>
    </submittedName>
</protein>
<evidence type="ECO:0000313" key="3">
    <source>
        <dbReference type="WBParaSite" id="Hba_01683"/>
    </source>
</evidence>
<keyword evidence="1" id="KW-0812">Transmembrane</keyword>
<name>A0A1I7WAH7_HETBA</name>
<keyword evidence="1" id="KW-1133">Transmembrane helix</keyword>
<keyword evidence="1" id="KW-0472">Membrane</keyword>
<feature type="transmembrane region" description="Helical" evidence="1">
    <location>
        <begin position="35"/>
        <end position="52"/>
    </location>
</feature>
<accession>A0A1I7WAH7</accession>